<dbReference type="EMBL" id="CP002040">
    <property type="protein sequence ID" value="ADH66120.1"/>
    <property type="molecule type" value="Genomic_DNA"/>
</dbReference>
<dbReference type="PROSITE" id="PS50977">
    <property type="entry name" value="HTH_TETR_2"/>
    <property type="match status" value="1"/>
</dbReference>
<evidence type="ECO:0000256" key="3">
    <source>
        <dbReference type="ARBA" id="ARBA00023163"/>
    </source>
</evidence>
<dbReference type="GO" id="GO:0000976">
    <property type="term" value="F:transcription cis-regulatory region binding"/>
    <property type="evidence" value="ECO:0007669"/>
    <property type="project" value="TreeGrafter"/>
</dbReference>
<dbReference type="PRINTS" id="PR00455">
    <property type="entry name" value="HTHTETR"/>
</dbReference>
<keyword evidence="2 4" id="KW-0238">DNA-binding</keyword>
<evidence type="ECO:0000256" key="2">
    <source>
        <dbReference type="ARBA" id="ARBA00023125"/>
    </source>
</evidence>
<evidence type="ECO:0000256" key="1">
    <source>
        <dbReference type="ARBA" id="ARBA00023015"/>
    </source>
</evidence>
<dbReference type="InterPro" id="IPR001647">
    <property type="entry name" value="HTH_TetR"/>
</dbReference>
<keyword evidence="1" id="KW-0805">Transcription regulation</keyword>
<reference evidence="6 7" key="1">
    <citation type="journal article" date="2010" name="Stand. Genomic Sci.">
        <title>Complete genome sequence of Nocardiopsis dassonvillei type strain (IMRU 509).</title>
        <authorList>
            <person name="Sun H."/>
            <person name="Lapidus A."/>
            <person name="Nolan M."/>
            <person name="Lucas S."/>
            <person name="Del Rio T.G."/>
            <person name="Tice H."/>
            <person name="Cheng J.F."/>
            <person name="Tapia R."/>
            <person name="Han C."/>
            <person name="Goodwin L."/>
            <person name="Pitluck S."/>
            <person name="Pagani I."/>
            <person name="Ivanova N."/>
            <person name="Mavromatis K."/>
            <person name="Mikhailova N."/>
            <person name="Pati A."/>
            <person name="Chen A."/>
            <person name="Palaniappan K."/>
            <person name="Land M."/>
            <person name="Hauser L."/>
            <person name="Chang Y.J."/>
            <person name="Jeffries C.D."/>
            <person name="Djao O.D."/>
            <person name="Rohde M."/>
            <person name="Sikorski J."/>
            <person name="Goker M."/>
            <person name="Woyke T."/>
            <person name="Bristow J."/>
            <person name="Eisen J.A."/>
            <person name="Markowitz V."/>
            <person name="Hugenholtz P."/>
            <person name="Kyrpides N.C."/>
            <person name="Klenk H.P."/>
        </authorList>
    </citation>
    <scope>NUCLEOTIDE SEQUENCE [LARGE SCALE GENOMIC DNA]</scope>
    <source>
        <strain evidence="7">ATCC 23218 / DSM 43111 / CIP 107115 / JCM 7437 / KCTC 9190 / NBRC 14626 / NCTC 10488 / NRRL B-5397 / IMRU 509</strain>
    </source>
</reference>
<feature type="DNA-binding region" description="H-T-H motif" evidence="4">
    <location>
        <begin position="61"/>
        <end position="80"/>
    </location>
</feature>
<dbReference type="Proteomes" id="UP000002219">
    <property type="component" value="Chromosome 1"/>
</dbReference>
<evidence type="ECO:0000313" key="7">
    <source>
        <dbReference type="Proteomes" id="UP000002219"/>
    </source>
</evidence>
<evidence type="ECO:0000313" key="6">
    <source>
        <dbReference type="EMBL" id="ADH66120.1"/>
    </source>
</evidence>
<gene>
    <name evidence="6" type="ordered locus">Ndas_0675</name>
</gene>
<dbReference type="STRING" id="446468.Ndas_0675"/>
<dbReference type="AlphaFoldDB" id="D7AYD5"/>
<accession>D7AYD5</accession>
<dbReference type="SUPFAM" id="SSF46689">
    <property type="entry name" value="Homeodomain-like"/>
    <property type="match status" value="1"/>
</dbReference>
<dbReference type="InterPro" id="IPR009057">
    <property type="entry name" value="Homeodomain-like_sf"/>
</dbReference>
<dbReference type="GO" id="GO:0003700">
    <property type="term" value="F:DNA-binding transcription factor activity"/>
    <property type="evidence" value="ECO:0007669"/>
    <property type="project" value="TreeGrafter"/>
</dbReference>
<name>D7AYD5_NOCDD</name>
<keyword evidence="3" id="KW-0804">Transcription</keyword>
<protein>
    <submittedName>
        <fullName evidence="6">Transcriptional regulator, TetR family</fullName>
    </submittedName>
</protein>
<dbReference type="InterPro" id="IPR050109">
    <property type="entry name" value="HTH-type_TetR-like_transc_reg"/>
</dbReference>
<dbReference type="PANTHER" id="PTHR30055:SF234">
    <property type="entry name" value="HTH-TYPE TRANSCRIPTIONAL REGULATOR BETI"/>
    <property type="match status" value="1"/>
</dbReference>
<dbReference type="PANTHER" id="PTHR30055">
    <property type="entry name" value="HTH-TYPE TRANSCRIPTIONAL REGULATOR RUTR"/>
    <property type="match status" value="1"/>
</dbReference>
<evidence type="ECO:0000256" key="4">
    <source>
        <dbReference type="PROSITE-ProRule" id="PRU00335"/>
    </source>
</evidence>
<feature type="domain" description="HTH tetR-type" evidence="5">
    <location>
        <begin position="38"/>
        <end position="98"/>
    </location>
</feature>
<dbReference type="Pfam" id="PF00440">
    <property type="entry name" value="TetR_N"/>
    <property type="match status" value="1"/>
</dbReference>
<sequence length="271" mass="30459">MEIWSSASTRVVSDTSHALDSQEYTVAPSTSPTASERELRADRILDAAEELMVAWGHRKITIEDVARRAKIGKGTVYLHFSTKEALLLTVVMRAQLGVLRRILDSMHASPENVRPSEVARALYLFHLDSPTIRALFSNGTESLGNLSRNAASLVGDTVRERQRALRTYWDILREHGLLNADRAPDEQLYAYNSLVMGHLVTPPVLESQGMHVPDHGTRAELMARSIRLLLEQDASPEDTRRARDRALALFSALDERLHEEITRQKQTTRST</sequence>
<keyword evidence="7" id="KW-1185">Reference proteome</keyword>
<organism evidence="6 7">
    <name type="scientific">Nocardiopsis dassonvillei (strain ATCC 23218 / DSM 43111 / CIP 107115 / JCM 7437 / KCTC 9190 / NBRC 14626 / NCTC 10488 / NRRL B-5397 / IMRU 509)</name>
    <name type="common">Actinomadura dassonvillei</name>
    <dbReference type="NCBI Taxonomy" id="446468"/>
    <lineage>
        <taxon>Bacteria</taxon>
        <taxon>Bacillati</taxon>
        <taxon>Actinomycetota</taxon>
        <taxon>Actinomycetes</taxon>
        <taxon>Streptosporangiales</taxon>
        <taxon>Nocardiopsidaceae</taxon>
        <taxon>Nocardiopsis</taxon>
    </lineage>
</organism>
<dbReference type="eggNOG" id="COG1309">
    <property type="taxonomic scope" value="Bacteria"/>
</dbReference>
<dbReference type="Gene3D" id="1.10.357.10">
    <property type="entry name" value="Tetracycline Repressor, domain 2"/>
    <property type="match status" value="1"/>
</dbReference>
<evidence type="ECO:0000259" key="5">
    <source>
        <dbReference type="PROSITE" id="PS50977"/>
    </source>
</evidence>
<dbReference type="HOGENOM" id="CLU_069356_3_0_11"/>
<proteinExistence type="predicted"/>
<dbReference type="KEGG" id="nda:Ndas_0675"/>